<proteinExistence type="predicted"/>
<protein>
    <submittedName>
        <fullName evidence="2">SHOC2 protein</fullName>
    </submittedName>
</protein>
<dbReference type="InterPro" id="IPR011047">
    <property type="entry name" value="Quinoprotein_ADH-like_sf"/>
</dbReference>
<evidence type="ECO:0000313" key="2">
    <source>
        <dbReference type="EMBL" id="CAE7626970.1"/>
    </source>
</evidence>
<feature type="non-terminal residue" evidence="2">
    <location>
        <position position="1"/>
    </location>
</feature>
<dbReference type="SUPFAM" id="SSF50998">
    <property type="entry name" value="Quinoprotein alcohol dehydrogenase-like"/>
    <property type="match status" value="1"/>
</dbReference>
<feature type="domain" description="Pyrrolo-quinoline quinone repeat" evidence="1">
    <location>
        <begin position="64"/>
        <end position="155"/>
    </location>
</feature>
<dbReference type="InterPro" id="IPR015943">
    <property type="entry name" value="WD40/YVTN_repeat-like_dom_sf"/>
</dbReference>
<keyword evidence="3" id="KW-1185">Reference proteome</keyword>
<dbReference type="AlphaFoldDB" id="A0A812VKL4"/>
<dbReference type="Pfam" id="PF13360">
    <property type="entry name" value="PQQ_2"/>
    <property type="match status" value="1"/>
</dbReference>
<accession>A0A812VKL4</accession>
<feature type="non-terminal residue" evidence="2">
    <location>
        <position position="253"/>
    </location>
</feature>
<dbReference type="InterPro" id="IPR002372">
    <property type="entry name" value="PQQ_rpt_dom"/>
</dbReference>
<dbReference type="EMBL" id="CAJNIZ010042583">
    <property type="protein sequence ID" value="CAE7626970.1"/>
    <property type="molecule type" value="Genomic_DNA"/>
</dbReference>
<dbReference type="SMART" id="SM00564">
    <property type="entry name" value="PQQ"/>
    <property type="match status" value="4"/>
</dbReference>
<dbReference type="Proteomes" id="UP000649617">
    <property type="component" value="Unassembled WGS sequence"/>
</dbReference>
<comment type="caution">
    <text evidence="2">The sequence shown here is derived from an EMBL/GenBank/DDBJ whole genome shotgun (WGS) entry which is preliminary data.</text>
</comment>
<reference evidence="2" key="1">
    <citation type="submission" date="2021-02" db="EMBL/GenBank/DDBJ databases">
        <authorList>
            <person name="Dougan E. K."/>
            <person name="Rhodes N."/>
            <person name="Thang M."/>
            <person name="Chan C."/>
        </authorList>
    </citation>
    <scope>NUCLEOTIDE SEQUENCE</scope>
</reference>
<evidence type="ECO:0000259" key="1">
    <source>
        <dbReference type="Pfam" id="PF13360"/>
    </source>
</evidence>
<dbReference type="PANTHER" id="PTHR34512">
    <property type="entry name" value="CELL SURFACE PROTEIN"/>
    <property type="match status" value="1"/>
</dbReference>
<dbReference type="OrthoDB" id="10387819at2759"/>
<dbReference type="PANTHER" id="PTHR34512:SF30">
    <property type="entry name" value="OUTER MEMBRANE PROTEIN ASSEMBLY FACTOR BAMB"/>
    <property type="match status" value="1"/>
</dbReference>
<dbReference type="Gene3D" id="2.130.10.10">
    <property type="entry name" value="YVTN repeat-like/Quinoprotein amine dehydrogenase"/>
    <property type="match status" value="1"/>
</dbReference>
<organism evidence="2 3">
    <name type="scientific">Symbiodinium pilosum</name>
    <name type="common">Dinoflagellate</name>
    <dbReference type="NCBI Taxonomy" id="2952"/>
    <lineage>
        <taxon>Eukaryota</taxon>
        <taxon>Sar</taxon>
        <taxon>Alveolata</taxon>
        <taxon>Dinophyceae</taxon>
        <taxon>Suessiales</taxon>
        <taxon>Symbiodiniaceae</taxon>
        <taxon>Symbiodinium</taxon>
    </lineage>
</organism>
<dbReference type="InterPro" id="IPR018391">
    <property type="entry name" value="PQQ_b-propeller_rpt"/>
</dbReference>
<gene>
    <name evidence="2" type="primary">SHOC2</name>
    <name evidence="2" type="ORF">SPIL2461_LOCUS16419</name>
</gene>
<evidence type="ECO:0000313" key="3">
    <source>
        <dbReference type="Proteomes" id="UP000649617"/>
    </source>
</evidence>
<sequence>DEDCLATGQDAGASWVQMKTTKVENAKAAKDVNDNGYYYYKRGGDLGGTNTITWSVPSDISNPSWVWENELDEQIRHSPLIDDKKNIYVAGTQRLRKFSPDGKLLWLFVQDEKSNTSPTMGNGVIYFRVGQGSGINRVYALSMESGEVLFNTTIAGFDYGPDSQSLLLAGGRLFLPALARALQGGCDSVIAVNSSNGEQLWSYTTDKVMWNFSPSTPDGGKSLTFSSTCGVFHKLNAEDGQLIFKTGYDGDVG</sequence>
<name>A0A812VKL4_SYMPI</name>